<dbReference type="RefSeq" id="WP_182351630.1">
    <property type="nucleotide sequence ID" value="NZ_JAJSPM010000004.1"/>
</dbReference>
<dbReference type="EMBL" id="JAJTND010000003">
    <property type="protein sequence ID" value="MCE3531744.1"/>
    <property type="molecule type" value="Genomic_DNA"/>
</dbReference>
<reference evidence="3 4" key="1">
    <citation type="journal article" date="2024" name="Pathogens">
        <title>Characterization of a Novel Species of Legionella Isolated from a Healthcare Facility: Legionella resiliens sp. nov.</title>
        <authorList>
            <person name="Cristino S."/>
            <person name="Pascale M.R."/>
            <person name="Marino F."/>
            <person name="Derelitto C."/>
            <person name="Salaris S."/>
            <person name="Orsini M."/>
            <person name="Squarzoni S."/>
            <person name="Grottola A."/>
            <person name="Girolamini L."/>
        </authorList>
    </citation>
    <scope>NUCLEOTIDE SEQUENCE [LARGE SCALE GENOMIC DNA]</scope>
    <source>
        <strain evidence="3 4">8cVS16</strain>
    </source>
</reference>
<comment type="caution">
    <text evidence="3">The sequence shown here is derived from an EMBL/GenBank/DDBJ whole genome shotgun (WGS) entry which is preliminary data.</text>
</comment>
<feature type="transmembrane region" description="Helical" evidence="1">
    <location>
        <begin position="183"/>
        <end position="205"/>
    </location>
</feature>
<dbReference type="Proteomes" id="UP001320170">
    <property type="component" value="Unassembled WGS sequence"/>
</dbReference>
<feature type="transmembrane region" description="Helical" evidence="1">
    <location>
        <begin position="239"/>
        <end position="256"/>
    </location>
</feature>
<keyword evidence="1" id="KW-1133">Transmembrane helix</keyword>
<feature type="transmembrane region" description="Helical" evidence="1">
    <location>
        <begin position="263"/>
        <end position="281"/>
    </location>
</feature>
<sequence>MKDLVEKKDFFNSISIEESLSDQLERQSTRLNALDLQRGFIMLLMSFSHFRDYFQPLYYVNNDWNISPVWRGTNWVDLIQQMFISTVVAGGFYMMMGIGVYLLWQNRIRNGASAKQVFYYLLKRGGLLIVLQLTLLQAFEIVSFGRIYFYVGVLLTLGICMIVAAGCMWLTQTLKSVPQLKNWSWEYCIPLLFIVIIPLNMQLYLGTYHSDSQVSLLPAFFFISGEYHFGLDVDINFTPIPWFPAVAFGLMIGHLLQTKGKDAYKTIGQIAVVLLGVWFTLRTGNLLGWFSFGDYKPIASTDAITWASYFCLSKYPPSFEYFLWSCGLNLLGILAWHKAEFFSPRLIEFAQPLKVFGQCALFFYMMHWFVFYGLSLFFQDSSSTPVVISCWLLGIVILYLSCIRYRKFKLQKPKNSLWRMF</sequence>
<feature type="transmembrane region" description="Helical" evidence="1">
    <location>
        <begin position="384"/>
        <end position="405"/>
    </location>
</feature>
<evidence type="ECO:0000313" key="4">
    <source>
        <dbReference type="Proteomes" id="UP001320170"/>
    </source>
</evidence>
<feature type="transmembrane region" description="Helical" evidence="1">
    <location>
        <begin position="321"/>
        <end position="339"/>
    </location>
</feature>
<evidence type="ECO:0000259" key="2">
    <source>
        <dbReference type="Pfam" id="PF07786"/>
    </source>
</evidence>
<keyword evidence="1" id="KW-0812">Transmembrane</keyword>
<keyword evidence="4" id="KW-1185">Reference proteome</keyword>
<dbReference type="PANTHER" id="PTHR40407">
    <property type="entry name" value="MEMBRANE PROTEIN-LIKE PROTEIN"/>
    <property type="match status" value="1"/>
</dbReference>
<gene>
    <name evidence="3" type="ORF">LXO92_05055</name>
</gene>
<keyword evidence="1" id="KW-0472">Membrane</keyword>
<dbReference type="Pfam" id="PF07786">
    <property type="entry name" value="HGSNAT_cat"/>
    <property type="match status" value="1"/>
</dbReference>
<name>A0ABS8X1V7_9GAMM</name>
<dbReference type="PANTHER" id="PTHR40407:SF1">
    <property type="entry name" value="HEPARAN-ALPHA-GLUCOSAMINIDE N-ACETYLTRANSFERASE CATALYTIC DOMAIN-CONTAINING PROTEIN"/>
    <property type="match status" value="1"/>
</dbReference>
<proteinExistence type="predicted"/>
<organism evidence="3 4">
    <name type="scientific">Legionella resiliens</name>
    <dbReference type="NCBI Taxonomy" id="2905958"/>
    <lineage>
        <taxon>Bacteria</taxon>
        <taxon>Pseudomonadati</taxon>
        <taxon>Pseudomonadota</taxon>
        <taxon>Gammaproteobacteria</taxon>
        <taxon>Legionellales</taxon>
        <taxon>Legionellaceae</taxon>
        <taxon>Legionella</taxon>
    </lineage>
</organism>
<protein>
    <submittedName>
        <fullName evidence="3">Heparan-alpha-glucosaminide N-acetyltransferase domain-containing protein</fullName>
    </submittedName>
</protein>
<evidence type="ECO:0000256" key="1">
    <source>
        <dbReference type="SAM" id="Phobius"/>
    </source>
</evidence>
<feature type="transmembrane region" description="Helical" evidence="1">
    <location>
        <begin position="148"/>
        <end position="171"/>
    </location>
</feature>
<accession>A0ABS8X1V7</accession>
<feature type="domain" description="Heparan-alpha-glucosaminide N-acetyltransferase catalytic" evidence="2">
    <location>
        <begin position="30"/>
        <end position="265"/>
    </location>
</feature>
<feature type="transmembrane region" description="Helical" evidence="1">
    <location>
        <begin position="360"/>
        <end position="378"/>
    </location>
</feature>
<evidence type="ECO:0000313" key="3">
    <source>
        <dbReference type="EMBL" id="MCE3531744.1"/>
    </source>
</evidence>
<feature type="transmembrane region" description="Helical" evidence="1">
    <location>
        <begin position="125"/>
        <end position="142"/>
    </location>
</feature>
<dbReference type="InterPro" id="IPR012429">
    <property type="entry name" value="HGSNAT_cat"/>
</dbReference>
<feature type="transmembrane region" description="Helical" evidence="1">
    <location>
        <begin position="78"/>
        <end position="104"/>
    </location>
</feature>